<dbReference type="PANTHER" id="PTHR43133:SF62">
    <property type="entry name" value="RNA POLYMERASE SIGMA FACTOR SIGZ"/>
    <property type="match status" value="1"/>
</dbReference>
<keyword evidence="3" id="KW-0731">Sigma factor</keyword>
<feature type="domain" description="RNA polymerase sigma-70 region 4" evidence="7">
    <location>
        <begin position="175"/>
        <end position="224"/>
    </location>
</feature>
<keyword evidence="4" id="KW-0238">DNA-binding</keyword>
<dbReference type="PANTHER" id="PTHR43133">
    <property type="entry name" value="RNA POLYMERASE ECF-TYPE SIGMA FACTO"/>
    <property type="match status" value="1"/>
</dbReference>
<dbReference type="Proteomes" id="UP000215355">
    <property type="component" value="Chromosome 1"/>
</dbReference>
<dbReference type="InterPro" id="IPR013324">
    <property type="entry name" value="RNA_pol_sigma_r3/r4-like"/>
</dbReference>
<dbReference type="InterPro" id="IPR013325">
    <property type="entry name" value="RNA_pol_sigma_r2"/>
</dbReference>
<sequence length="229" mass="27243">MFFFLRGSNPVPIEQSIIKLYWKKDHIQLYFCIFDFAYRIYHLSPIQHLSEDTLIDLLKKRDRRAFNYLYDNYAGALYGIIIRIVIHKEYAEEVIQDVFVKIWKHVDLFNQDKGRLYTWMINIARNASLDYLRSKGVQNEQKNQSFPDIVNNKESHIFASTDQADKSDYIGFGTVLDKLKPEWRKLIEMAYYHGYSQQEIADQLHIPLGTVKTRVRSALIQLREILKEQ</sequence>
<comment type="similarity">
    <text evidence="1">Belongs to the sigma-70 factor family. ECF subfamily.</text>
</comment>
<dbReference type="KEGG" id="smiz:4412673_01705"/>
<dbReference type="InterPro" id="IPR036388">
    <property type="entry name" value="WH-like_DNA-bd_sf"/>
</dbReference>
<evidence type="ECO:0000256" key="1">
    <source>
        <dbReference type="ARBA" id="ARBA00010641"/>
    </source>
</evidence>
<dbReference type="SUPFAM" id="SSF88659">
    <property type="entry name" value="Sigma3 and sigma4 domains of RNA polymerase sigma factors"/>
    <property type="match status" value="1"/>
</dbReference>
<dbReference type="GO" id="GO:0006352">
    <property type="term" value="P:DNA-templated transcription initiation"/>
    <property type="evidence" value="ECO:0007669"/>
    <property type="project" value="InterPro"/>
</dbReference>
<feature type="domain" description="RNA polymerase sigma-70 region 2" evidence="6">
    <location>
        <begin position="69"/>
        <end position="135"/>
    </location>
</feature>
<accession>A0AAJ4XAX4</accession>
<dbReference type="InterPro" id="IPR007627">
    <property type="entry name" value="RNA_pol_sigma70_r2"/>
</dbReference>
<dbReference type="InterPro" id="IPR039425">
    <property type="entry name" value="RNA_pol_sigma-70-like"/>
</dbReference>
<dbReference type="Gene3D" id="1.10.10.10">
    <property type="entry name" value="Winged helix-like DNA-binding domain superfamily/Winged helix DNA-binding domain"/>
    <property type="match status" value="1"/>
</dbReference>
<dbReference type="NCBIfam" id="TIGR02937">
    <property type="entry name" value="sigma70-ECF"/>
    <property type="match status" value="1"/>
</dbReference>
<dbReference type="GO" id="GO:0003677">
    <property type="term" value="F:DNA binding"/>
    <property type="evidence" value="ECO:0007669"/>
    <property type="project" value="UniProtKB-KW"/>
</dbReference>
<dbReference type="EMBL" id="LT906468">
    <property type="protein sequence ID" value="SNV49161.1"/>
    <property type="molecule type" value="Genomic_DNA"/>
</dbReference>
<evidence type="ECO:0000256" key="5">
    <source>
        <dbReference type="ARBA" id="ARBA00023163"/>
    </source>
</evidence>
<dbReference type="Pfam" id="PF04542">
    <property type="entry name" value="Sigma70_r2"/>
    <property type="match status" value="1"/>
</dbReference>
<dbReference type="SUPFAM" id="SSF88946">
    <property type="entry name" value="Sigma2 domain of RNA polymerase sigma factors"/>
    <property type="match status" value="1"/>
</dbReference>
<evidence type="ECO:0000259" key="6">
    <source>
        <dbReference type="Pfam" id="PF04542"/>
    </source>
</evidence>
<evidence type="ECO:0000256" key="3">
    <source>
        <dbReference type="ARBA" id="ARBA00023082"/>
    </source>
</evidence>
<reference evidence="8 9" key="1">
    <citation type="submission" date="2017-06" db="EMBL/GenBank/DDBJ databases">
        <authorList>
            <consortium name="Pathogen Informatics"/>
        </authorList>
    </citation>
    <scope>NUCLEOTIDE SEQUENCE [LARGE SCALE GENOMIC DNA]</scope>
    <source>
        <strain evidence="8 9">NCTC12149</strain>
    </source>
</reference>
<name>A0AAJ4XAX4_9SPHI</name>
<evidence type="ECO:0000313" key="9">
    <source>
        <dbReference type="Proteomes" id="UP000215355"/>
    </source>
</evidence>
<proteinExistence type="inferred from homology"/>
<evidence type="ECO:0000256" key="4">
    <source>
        <dbReference type="ARBA" id="ARBA00023125"/>
    </source>
</evidence>
<protein>
    <submittedName>
        <fullName evidence="8">Sigma-K factor</fullName>
    </submittedName>
</protein>
<dbReference type="Gene3D" id="1.10.1740.10">
    <property type="match status" value="1"/>
</dbReference>
<dbReference type="AlphaFoldDB" id="A0AAJ4XAX4"/>
<dbReference type="CDD" id="cd06171">
    <property type="entry name" value="Sigma70_r4"/>
    <property type="match status" value="1"/>
</dbReference>
<dbReference type="Pfam" id="PF04545">
    <property type="entry name" value="Sigma70_r4"/>
    <property type="match status" value="1"/>
</dbReference>
<organism evidence="8 9">
    <name type="scientific">Sphingobacterium mizutaii</name>
    <dbReference type="NCBI Taxonomy" id="1010"/>
    <lineage>
        <taxon>Bacteria</taxon>
        <taxon>Pseudomonadati</taxon>
        <taxon>Bacteroidota</taxon>
        <taxon>Sphingobacteriia</taxon>
        <taxon>Sphingobacteriales</taxon>
        <taxon>Sphingobacteriaceae</taxon>
        <taxon>Sphingobacterium</taxon>
    </lineage>
</organism>
<keyword evidence="5" id="KW-0804">Transcription</keyword>
<dbReference type="InterPro" id="IPR014284">
    <property type="entry name" value="RNA_pol_sigma-70_dom"/>
</dbReference>
<evidence type="ECO:0000313" key="8">
    <source>
        <dbReference type="EMBL" id="SNV49161.1"/>
    </source>
</evidence>
<keyword evidence="2" id="KW-0805">Transcription regulation</keyword>
<dbReference type="GO" id="GO:0016987">
    <property type="term" value="F:sigma factor activity"/>
    <property type="evidence" value="ECO:0007669"/>
    <property type="project" value="UniProtKB-KW"/>
</dbReference>
<evidence type="ECO:0000256" key="2">
    <source>
        <dbReference type="ARBA" id="ARBA00023015"/>
    </source>
</evidence>
<dbReference type="InterPro" id="IPR007630">
    <property type="entry name" value="RNA_pol_sigma70_r4"/>
</dbReference>
<evidence type="ECO:0000259" key="7">
    <source>
        <dbReference type="Pfam" id="PF04545"/>
    </source>
</evidence>
<gene>
    <name evidence="8" type="primary">sigK_1</name>
    <name evidence="8" type="ORF">SAMEA4412673_01705</name>
</gene>